<keyword evidence="3" id="KW-1185">Reference proteome</keyword>
<organism evidence="2 3">
    <name type="scientific">Pilimelia columellifera subsp. columellifera</name>
    <dbReference type="NCBI Taxonomy" id="706583"/>
    <lineage>
        <taxon>Bacteria</taxon>
        <taxon>Bacillati</taxon>
        <taxon>Actinomycetota</taxon>
        <taxon>Actinomycetes</taxon>
        <taxon>Micromonosporales</taxon>
        <taxon>Micromonosporaceae</taxon>
        <taxon>Pilimelia</taxon>
    </lineage>
</organism>
<feature type="region of interest" description="Disordered" evidence="1">
    <location>
        <begin position="43"/>
        <end position="79"/>
    </location>
</feature>
<accession>A0ABN3NRL9</accession>
<dbReference type="EMBL" id="BAAARY010000036">
    <property type="protein sequence ID" value="GAA2532635.1"/>
    <property type="molecule type" value="Genomic_DNA"/>
</dbReference>
<sequence length="112" mass="11325">MAVLAFLVSVIVGGITSEELMQIAILALGALGVYATPNSGPKIIPATGRSKTPSTPGSPSATRSAPTMDSGPGGGASCRCGQMKETTVSTCLAIDGLTFPDTRTNTRRSLGR</sequence>
<gene>
    <name evidence="2" type="ORF">GCM10010201_35210</name>
</gene>
<dbReference type="Proteomes" id="UP001499978">
    <property type="component" value="Unassembled WGS sequence"/>
</dbReference>
<proteinExistence type="predicted"/>
<evidence type="ECO:0000256" key="1">
    <source>
        <dbReference type="SAM" id="MobiDB-lite"/>
    </source>
</evidence>
<comment type="caution">
    <text evidence="2">The sequence shown here is derived from an EMBL/GenBank/DDBJ whole genome shotgun (WGS) entry which is preliminary data.</text>
</comment>
<evidence type="ECO:0000313" key="3">
    <source>
        <dbReference type="Proteomes" id="UP001499978"/>
    </source>
</evidence>
<name>A0ABN3NRL9_9ACTN</name>
<feature type="compositionally biased region" description="Polar residues" evidence="1">
    <location>
        <begin position="49"/>
        <end position="67"/>
    </location>
</feature>
<evidence type="ECO:0000313" key="2">
    <source>
        <dbReference type="EMBL" id="GAA2532635.1"/>
    </source>
</evidence>
<protein>
    <submittedName>
        <fullName evidence="2">Uncharacterized protein</fullName>
    </submittedName>
</protein>
<reference evidence="2 3" key="1">
    <citation type="journal article" date="2019" name="Int. J. Syst. Evol. Microbiol.">
        <title>The Global Catalogue of Microorganisms (GCM) 10K type strain sequencing project: providing services to taxonomists for standard genome sequencing and annotation.</title>
        <authorList>
            <consortium name="The Broad Institute Genomics Platform"/>
            <consortium name="The Broad Institute Genome Sequencing Center for Infectious Disease"/>
            <person name="Wu L."/>
            <person name="Ma J."/>
        </authorList>
    </citation>
    <scope>NUCLEOTIDE SEQUENCE [LARGE SCALE GENOMIC DNA]</scope>
    <source>
        <strain evidence="2 3">JCM 3367</strain>
    </source>
</reference>